<dbReference type="PROSITE" id="PS00061">
    <property type="entry name" value="ADH_SHORT"/>
    <property type="match status" value="3"/>
</dbReference>
<evidence type="ECO:0000256" key="1">
    <source>
        <dbReference type="ARBA" id="ARBA00022857"/>
    </source>
</evidence>
<keyword evidence="1" id="KW-0521">NADP</keyword>
<dbReference type="PRINTS" id="PR00080">
    <property type="entry name" value="SDRFAMILY"/>
</dbReference>
<dbReference type="InterPro" id="IPR002347">
    <property type="entry name" value="SDR_fam"/>
</dbReference>
<accession>A0ABP1B2W9</accession>
<keyword evidence="4" id="KW-1185">Reference proteome</keyword>
<dbReference type="Pfam" id="PF13561">
    <property type="entry name" value="adh_short_C2"/>
    <property type="match status" value="3"/>
</dbReference>
<dbReference type="Proteomes" id="UP001497522">
    <property type="component" value="Chromosome 19"/>
</dbReference>
<evidence type="ECO:0000256" key="2">
    <source>
        <dbReference type="ARBA" id="ARBA00023002"/>
    </source>
</evidence>
<keyword evidence="2" id="KW-0560">Oxidoreductase</keyword>
<dbReference type="EMBL" id="OZ023720">
    <property type="protein sequence ID" value="CAK9869420.1"/>
    <property type="molecule type" value="Genomic_DNA"/>
</dbReference>
<dbReference type="InterPro" id="IPR045000">
    <property type="entry name" value="TR"/>
</dbReference>
<organism evidence="3 4">
    <name type="scientific">Sphagnum jensenii</name>
    <dbReference type="NCBI Taxonomy" id="128206"/>
    <lineage>
        <taxon>Eukaryota</taxon>
        <taxon>Viridiplantae</taxon>
        <taxon>Streptophyta</taxon>
        <taxon>Embryophyta</taxon>
        <taxon>Bryophyta</taxon>
        <taxon>Sphagnophytina</taxon>
        <taxon>Sphagnopsida</taxon>
        <taxon>Sphagnales</taxon>
        <taxon>Sphagnaceae</taxon>
        <taxon>Sphagnum</taxon>
    </lineage>
</organism>
<evidence type="ECO:0000313" key="3">
    <source>
        <dbReference type="EMBL" id="CAK9869420.1"/>
    </source>
</evidence>
<dbReference type="InterPro" id="IPR020904">
    <property type="entry name" value="Sc_DH/Rdtase_CS"/>
</dbReference>
<protein>
    <submittedName>
        <fullName evidence="3">Uncharacterized protein</fullName>
    </submittedName>
</protein>
<dbReference type="PANTHER" id="PTHR42898">
    <property type="entry name" value="TROPINONE REDUCTASE"/>
    <property type="match status" value="1"/>
</dbReference>
<dbReference type="PRINTS" id="PR00081">
    <property type="entry name" value="GDHRDH"/>
</dbReference>
<dbReference type="PANTHER" id="PTHR42898:SF6">
    <property type="entry name" value="NADP-DEPENDENT MANNITOL DEHYDROGENASE"/>
    <property type="match status" value="1"/>
</dbReference>
<reference evidence="3" key="1">
    <citation type="submission" date="2024-03" db="EMBL/GenBank/DDBJ databases">
        <authorList>
            <consortium name="ELIXIR-Norway"/>
            <consortium name="Elixir Norway"/>
        </authorList>
    </citation>
    <scope>NUCLEOTIDE SEQUENCE</scope>
</reference>
<dbReference type="SUPFAM" id="SSF51735">
    <property type="entry name" value="NAD(P)-binding Rossmann-fold domains"/>
    <property type="match status" value="3"/>
</dbReference>
<gene>
    <name evidence="3" type="ORF">CSSPJE1EN2_LOCUS12178</name>
</gene>
<dbReference type="Gene3D" id="3.40.50.720">
    <property type="entry name" value="NAD(P)-binding Rossmann-like Domain"/>
    <property type="match status" value="3"/>
</dbReference>
<sequence>MAQAGISSEVPSLAQRWSLQGKTALVTGGTKGIGQAIVEELAGLGVSVYTCARSGDEVEKSLATWRAAGWKVEGSVCDVSDRQAREELFSKVAAHFGGKLDILINNVGFTTTKPTLEYTAEDYSLVMSTNLESVFHSCLLAHPLLKSSGNSSIVSISSTAGVIACWPGVVYAAAKAAINQITKNFAFEWANDGIRVNSVCPGFTRTTLTAPALSNPTIWDEIERRVPLKRAGLPHEVAGLVAFLCMPNAAYITGQTICVEGGMTIHAFSPDLNKMAQAGISSEVPSLAQRWSLQGKTALVTGGTKGIGQAIVEELAGLGVSVYTCARSGDEVEKSLATWRAAGWKVEGSVCDVSDRQAREELFSKVAAHFGGKLDILINNVGFNTPKPTLEYTAEDYSLLMSTNLESAFHSCLLAHPLLKSSGNSSIVSISSVAGVIACWPGVVYAAAKAAINQITKNFAFEWANDGIRVNSVCPGWTHTPLAAPALSNPTIWDEIERRVPLKRAGLPHEVAGLVAFLCMPNAAYITGQTICVEVPSLAQRWSLQGKTALVTGGTKGIGQAIVEELAGLGVSVYTCARSGEDVEKSLATWRAAGWNVEGCVCDVSDRQAREGLFSKVAAHFGGKLDILINNVGFIIWKPTLEYTAEDYSSVMSTNLESVFHSCQLAHPLLKASGDGSIVSISSIAGVVGFLPGVVYGGSKAAINQITKTFACEWANDGIRINCVCPGWTHTPLTALPLKFPALLDEIDQRTPQKRVARPYEIVGIVAFLCMPTASYITGQTICVDGGLTINGFTPDQSGFWL</sequence>
<dbReference type="InterPro" id="IPR036291">
    <property type="entry name" value="NAD(P)-bd_dom_sf"/>
</dbReference>
<name>A0ABP1B2W9_9BRYO</name>
<evidence type="ECO:0000313" key="4">
    <source>
        <dbReference type="Proteomes" id="UP001497522"/>
    </source>
</evidence>
<proteinExistence type="predicted"/>